<dbReference type="Gene3D" id="1.20.1070.10">
    <property type="entry name" value="Rhodopsin 7-helix transmembrane proteins"/>
    <property type="match status" value="1"/>
</dbReference>
<feature type="non-terminal residue" evidence="2">
    <location>
        <position position="1"/>
    </location>
</feature>
<name>A0A8S3DAN9_9BILA</name>
<comment type="caution">
    <text evidence="2">The sequence shown here is derived from an EMBL/GenBank/DDBJ whole genome shotgun (WGS) entry which is preliminary data.</text>
</comment>
<evidence type="ECO:0000313" key="3">
    <source>
        <dbReference type="Proteomes" id="UP000676336"/>
    </source>
</evidence>
<accession>A0A8S3DAN9</accession>
<reference evidence="2" key="1">
    <citation type="submission" date="2021-02" db="EMBL/GenBank/DDBJ databases">
        <authorList>
            <person name="Nowell W R."/>
        </authorList>
    </citation>
    <scope>NUCLEOTIDE SEQUENCE</scope>
</reference>
<dbReference type="EMBL" id="CAJOBI010198658">
    <property type="protein sequence ID" value="CAF4984338.1"/>
    <property type="molecule type" value="Genomic_DNA"/>
</dbReference>
<evidence type="ECO:0000313" key="2">
    <source>
        <dbReference type="EMBL" id="CAF4984338.1"/>
    </source>
</evidence>
<keyword evidence="1" id="KW-1133">Transmembrane helix</keyword>
<dbReference type="Proteomes" id="UP000676336">
    <property type="component" value="Unassembled WGS sequence"/>
</dbReference>
<proteinExistence type="predicted"/>
<keyword evidence="1" id="KW-0812">Transmembrane</keyword>
<protein>
    <submittedName>
        <fullName evidence="2">Uncharacterized protein</fullName>
    </submittedName>
</protein>
<sequence length="61" mass="7071">MWNTKPLLISNLIIIHLTVHTVSLSLQGLIVALIYTLINAEVQREMFRSFDRCLMKNNTGW</sequence>
<keyword evidence="1" id="KW-0472">Membrane</keyword>
<evidence type="ECO:0000256" key="1">
    <source>
        <dbReference type="SAM" id="Phobius"/>
    </source>
</evidence>
<gene>
    <name evidence="2" type="ORF">SMN809_LOCUS55901</name>
</gene>
<dbReference type="AlphaFoldDB" id="A0A8S3DAN9"/>
<feature type="transmembrane region" description="Helical" evidence="1">
    <location>
        <begin position="12"/>
        <end position="38"/>
    </location>
</feature>
<organism evidence="2 3">
    <name type="scientific">Rotaria magnacalcarata</name>
    <dbReference type="NCBI Taxonomy" id="392030"/>
    <lineage>
        <taxon>Eukaryota</taxon>
        <taxon>Metazoa</taxon>
        <taxon>Spiralia</taxon>
        <taxon>Gnathifera</taxon>
        <taxon>Rotifera</taxon>
        <taxon>Eurotatoria</taxon>
        <taxon>Bdelloidea</taxon>
        <taxon>Philodinida</taxon>
        <taxon>Philodinidae</taxon>
        <taxon>Rotaria</taxon>
    </lineage>
</organism>